<keyword evidence="1 3" id="KW-0547">Nucleotide-binding</keyword>
<feature type="compositionally biased region" description="Basic residues" evidence="4">
    <location>
        <begin position="235"/>
        <end position="247"/>
    </location>
</feature>
<dbReference type="InterPro" id="IPR003593">
    <property type="entry name" value="AAA+_ATPase"/>
</dbReference>
<dbReference type="PROSITE" id="PS50901">
    <property type="entry name" value="FTSK"/>
    <property type="match status" value="1"/>
</dbReference>
<dbReference type="RefSeq" id="WP_146906875.1">
    <property type="nucleotide sequence ID" value="NZ_BAAARM010000003.1"/>
</dbReference>
<evidence type="ECO:0000256" key="2">
    <source>
        <dbReference type="ARBA" id="ARBA00022840"/>
    </source>
</evidence>
<evidence type="ECO:0000256" key="3">
    <source>
        <dbReference type="PROSITE-ProRule" id="PRU00289"/>
    </source>
</evidence>
<gene>
    <name evidence="6" type="ORF">CAE01nite_35460</name>
</gene>
<dbReference type="PANTHER" id="PTHR22683:SF1">
    <property type="entry name" value="TYPE VII SECRETION SYSTEM PROTEIN ESSC"/>
    <property type="match status" value="1"/>
</dbReference>
<dbReference type="Pfam" id="PF01580">
    <property type="entry name" value="FtsK_SpoIIIE"/>
    <property type="match status" value="1"/>
</dbReference>
<feature type="compositionally biased region" description="Low complexity" evidence="4">
    <location>
        <begin position="127"/>
        <end position="144"/>
    </location>
</feature>
<feature type="region of interest" description="Disordered" evidence="4">
    <location>
        <begin position="212"/>
        <end position="247"/>
    </location>
</feature>
<protein>
    <recommendedName>
        <fullName evidence="5">FtsK domain-containing protein</fullName>
    </recommendedName>
</protein>
<dbReference type="SMART" id="SM00382">
    <property type="entry name" value="AAA"/>
    <property type="match status" value="3"/>
</dbReference>
<dbReference type="SUPFAM" id="SSF49879">
    <property type="entry name" value="SMAD/FHA domain"/>
    <property type="match status" value="1"/>
</dbReference>
<keyword evidence="2 3" id="KW-0067">ATP-binding</keyword>
<dbReference type="InterPro" id="IPR008984">
    <property type="entry name" value="SMAD_FHA_dom_sf"/>
</dbReference>
<feature type="compositionally biased region" description="Basic and acidic residues" evidence="4">
    <location>
        <begin position="414"/>
        <end position="426"/>
    </location>
</feature>
<dbReference type="InterPro" id="IPR027417">
    <property type="entry name" value="P-loop_NTPase"/>
</dbReference>
<dbReference type="InterPro" id="IPR050206">
    <property type="entry name" value="FtsK/SpoIIIE/SftA"/>
</dbReference>
<feature type="compositionally biased region" description="Gly residues" evidence="4">
    <location>
        <begin position="1132"/>
        <end position="1156"/>
    </location>
</feature>
<feature type="compositionally biased region" description="Basic and acidic residues" evidence="4">
    <location>
        <begin position="367"/>
        <end position="387"/>
    </location>
</feature>
<keyword evidence="7" id="KW-1185">Reference proteome</keyword>
<feature type="binding site" evidence="3">
    <location>
        <begin position="712"/>
        <end position="719"/>
    </location>
    <ligand>
        <name>ATP</name>
        <dbReference type="ChEBI" id="CHEBI:30616"/>
    </ligand>
</feature>
<evidence type="ECO:0000259" key="5">
    <source>
        <dbReference type="PROSITE" id="PS50901"/>
    </source>
</evidence>
<organism evidence="6 7">
    <name type="scientific">Cellulomonas aerilata</name>
    <dbReference type="NCBI Taxonomy" id="515326"/>
    <lineage>
        <taxon>Bacteria</taxon>
        <taxon>Bacillati</taxon>
        <taxon>Actinomycetota</taxon>
        <taxon>Actinomycetes</taxon>
        <taxon>Micrococcales</taxon>
        <taxon>Cellulomonadaceae</taxon>
        <taxon>Cellulomonas</taxon>
    </lineage>
</organism>
<feature type="compositionally biased region" description="Low complexity" evidence="4">
    <location>
        <begin position="1157"/>
        <end position="1178"/>
    </location>
</feature>
<feature type="compositionally biased region" description="Basic and acidic residues" evidence="4">
    <location>
        <begin position="433"/>
        <end position="449"/>
    </location>
</feature>
<name>A0A512DH74_9CELL</name>
<dbReference type="Gene3D" id="2.60.200.20">
    <property type="match status" value="1"/>
</dbReference>
<dbReference type="EMBL" id="BJYY01000023">
    <property type="protein sequence ID" value="GEO35821.1"/>
    <property type="molecule type" value="Genomic_DNA"/>
</dbReference>
<dbReference type="GO" id="GO:0003677">
    <property type="term" value="F:DNA binding"/>
    <property type="evidence" value="ECO:0007669"/>
    <property type="project" value="InterPro"/>
</dbReference>
<evidence type="ECO:0000313" key="7">
    <source>
        <dbReference type="Proteomes" id="UP000321181"/>
    </source>
</evidence>
<feature type="region of interest" description="Disordered" evidence="4">
    <location>
        <begin position="1132"/>
        <end position="1178"/>
    </location>
</feature>
<comment type="caution">
    <text evidence="6">The sequence shown here is derived from an EMBL/GenBank/DDBJ whole genome shotgun (WGS) entry which is preliminary data.</text>
</comment>
<feature type="region of interest" description="Disordered" evidence="4">
    <location>
        <begin position="414"/>
        <end position="451"/>
    </location>
</feature>
<dbReference type="GO" id="GO:0005524">
    <property type="term" value="F:ATP binding"/>
    <property type="evidence" value="ECO:0007669"/>
    <property type="project" value="UniProtKB-UniRule"/>
</dbReference>
<feature type="region of interest" description="Disordered" evidence="4">
    <location>
        <begin position="349"/>
        <end position="391"/>
    </location>
</feature>
<evidence type="ECO:0000256" key="4">
    <source>
        <dbReference type="SAM" id="MobiDB-lite"/>
    </source>
</evidence>
<reference evidence="6 7" key="1">
    <citation type="submission" date="2019-07" db="EMBL/GenBank/DDBJ databases">
        <title>Whole genome shotgun sequence of Cellulomonas aerilata NBRC 106308.</title>
        <authorList>
            <person name="Hosoyama A."/>
            <person name="Uohara A."/>
            <person name="Ohji S."/>
            <person name="Ichikawa N."/>
        </authorList>
    </citation>
    <scope>NUCLEOTIDE SEQUENCE [LARGE SCALE GENOMIC DNA]</scope>
    <source>
        <strain evidence="6 7">NBRC 106308</strain>
    </source>
</reference>
<dbReference type="PANTHER" id="PTHR22683">
    <property type="entry name" value="SPORULATION PROTEIN RELATED"/>
    <property type="match status" value="1"/>
</dbReference>
<evidence type="ECO:0000256" key="1">
    <source>
        <dbReference type="ARBA" id="ARBA00022741"/>
    </source>
</evidence>
<dbReference type="Gene3D" id="3.40.50.300">
    <property type="entry name" value="P-loop containing nucleotide triphosphate hydrolases"/>
    <property type="match status" value="3"/>
</dbReference>
<sequence length="1581" mass="161267">MRLTVAGHAGSPDLDVEVPDGARLGDLRPHLAAATGRPELALRAPGASVAVLAVDNAVLDDDQRTGRAPLVAGAVLRLGRGSPDPELHALRSPWHLAVVGGPDSGALVALEGAVEVGRPARVEVGGAVPVEEGRAPGEPGAPDAPGGGRGDRARGPVRPGRRRAGPGARGDRARGPARRGAPGVPVRRLDVDDRYASVRHVVVELRTGRRAGGATGPTVRDLGSHNGTVLLRAGGRGRPRRVGRRRRRLRRGDRVVLGGTVLEVRTRRDVERLRGWPEGITPDRNGPLTGGAPPVPRAGASTWLAGALGGVVFAVVTGSPSMLALAAVGPLTAVLGGLVDRAVGRRRRVRSGTPVRRGLPTGRRRPDRAVPDDRLPDDRLPEGRLPDDGLLGDGFRAPLASDLRTRALLAVHGGDDAGSARRRDGPTDGMARAPDDGRAGGIPPRDRPAHRAPVAVVGPRPAALAVSRLLVCAELTAAARDGRPVDVEVRPRTGAAEAWAWCAWVGASRSAPGSAPGPAPTVVVVDGAHDRSARESAGLAPGLPWPADRPAHDDRAHDRQPLVVVVEDDPARVPAWCRTRVQVHADGVAATVHGVADLRGDGDRTTADHRGGRAVSGVSTAWAQRQARLLAAVQQRTATGHGAAPPVAALPRAVALADLPGIPLPDEGAVLAAWEGAHGRRPGGLTAHLGAGADGPVLLDLVQDGPHALVAGTTGAGKSELLQTWVLSLALTCSPAALAILLVDYKGGAGLGACMRLPHVVGQVTDLDPSLAQRALTGLRAELRRRERLLAAHGAPDLASLRDRAPQEAPPSLLVVVDEFRALLDDLPGFVPGLLRVAAQGRSLGVHLLLATQRPGGAVGPDLRANLAVRVCLRVTDAADSLDVLDVPDAARIPPGLPGRALLRRGPGVPEPLQVALADARPSTAAEPVRRVVGARRPTGAQPAAVREAPGRVAVRDGPDLTQAWVAAAVAAARHAGLPAPDVPWLPALPTTVSWADLTAHTRTGERAGAWSHAASAGRDLPGDPEHRHAGPDAALAVALADEPAAQRRSVVAWPARDGGLLVVGAPGSGRTTTMQSLAARAAAQGWQVHTISAGTPVGLGPGTVSRTAGTWASTDDPRLMARLLTVLAGRPGAGPSGWNGTGGPTGADGGTGPTGADGTTGPTGAAGTTKPELGTGTTGPHLLLVDGLETVLEVLGTVARGRAADRLVELVRDGRRRGVCVAASSSPALPHAVAGLFGYRLVLRVGDAPAETMAGVPSDLAGGRRPPGRGVWLPPGACAEPGADGADGAGGPVLCQVAVPPPGEPGSTGRPTPQAAVRLLPLPHRVTLDDLARAGHVPALDTSAVPTPTVPAPATSAHPRSAVPIGLGGDDAGPVHLPVEGGALVVGPGGSGRSTALAVLAHGMLARGHEVLVVARDGPLRDLGEHRLPDRTCGFGAGRVDAVIDALRRDPDGHLRPDRRNRRVVVLVDDLDALEQLDPVAAARLVTAPPGGPGMPAAWSLVASAHTSAACVSFRGAIGALRTGRRGLVLTPQEPGSAEVFGVDLSWDVDVARPHDPGRGVVVLGRRTVPVQVAHPPGAA</sequence>
<accession>A0A512DH74</accession>
<dbReference type="SUPFAM" id="SSF52540">
    <property type="entry name" value="P-loop containing nucleoside triphosphate hydrolases"/>
    <property type="match status" value="3"/>
</dbReference>
<dbReference type="InterPro" id="IPR002543">
    <property type="entry name" value="FtsK_dom"/>
</dbReference>
<proteinExistence type="predicted"/>
<feature type="domain" description="FtsK" evidence="5">
    <location>
        <begin position="694"/>
        <end position="882"/>
    </location>
</feature>
<dbReference type="Proteomes" id="UP000321181">
    <property type="component" value="Unassembled WGS sequence"/>
</dbReference>
<feature type="region of interest" description="Disordered" evidence="4">
    <location>
        <begin position="127"/>
        <end position="188"/>
    </location>
</feature>
<dbReference type="OrthoDB" id="9807790at2"/>
<evidence type="ECO:0000313" key="6">
    <source>
        <dbReference type="EMBL" id="GEO35821.1"/>
    </source>
</evidence>